<protein>
    <submittedName>
        <fullName evidence="1">Uncharacterized protein</fullName>
    </submittedName>
</protein>
<name>A0A1M7PQ35_9BACT</name>
<gene>
    <name evidence="1" type="ORF">SAMN04488057_1105</name>
</gene>
<dbReference type="Proteomes" id="UP000184513">
    <property type="component" value="Unassembled WGS sequence"/>
</dbReference>
<evidence type="ECO:0000313" key="2">
    <source>
        <dbReference type="Proteomes" id="UP000184513"/>
    </source>
</evidence>
<proteinExistence type="predicted"/>
<dbReference type="AlphaFoldDB" id="A0A1M7PQ35"/>
<dbReference type="STRING" id="388280.SAMN04488057_1105"/>
<keyword evidence="2" id="KW-1185">Reference proteome</keyword>
<reference evidence="1 2" key="1">
    <citation type="submission" date="2016-11" db="EMBL/GenBank/DDBJ databases">
        <authorList>
            <person name="Jaros S."/>
            <person name="Januszkiewicz K."/>
            <person name="Wedrychowicz H."/>
        </authorList>
    </citation>
    <scope>NUCLEOTIDE SEQUENCE [LARGE SCALE GENOMIC DNA]</scope>
    <source>
        <strain evidence="1 2">CGMCC 1.6102</strain>
    </source>
</reference>
<sequence>MSNSKNRGILFLSFFIILFVSYKRCGQVEPLYTHFSGETSALKVLSGQEVMLLYPKEDYKVDSLEIMLETYDNAYMLAVEISGREPLPPPQKTDKLPVAIVPSSCGRGCGRIGRKGIEITKAKFDLIYREFVVNGRHDHLFFYELGRNFWFYVEDSADLEWEAIRTGFAVFLRDLLIRELSLKVTSINGVPYMRYMEGKQSRWMQLIRNRKFIEFTWEEIQPIKEKLFPHASLFWSMLWWDIYQKRGKKGVISVMDMSREKLLSGNGEAWFTFLLGFQ</sequence>
<evidence type="ECO:0000313" key="1">
    <source>
        <dbReference type="EMBL" id="SHN19404.1"/>
    </source>
</evidence>
<organism evidence="1 2">
    <name type="scientific">Cyclobacterium lianum</name>
    <dbReference type="NCBI Taxonomy" id="388280"/>
    <lineage>
        <taxon>Bacteria</taxon>
        <taxon>Pseudomonadati</taxon>
        <taxon>Bacteroidota</taxon>
        <taxon>Cytophagia</taxon>
        <taxon>Cytophagales</taxon>
        <taxon>Cyclobacteriaceae</taxon>
        <taxon>Cyclobacterium</taxon>
    </lineage>
</organism>
<dbReference type="EMBL" id="FRCY01000010">
    <property type="protein sequence ID" value="SHN19404.1"/>
    <property type="molecule type" value="Genomic_DNA"/>
</dbReference>
<accession>A0A1M7PQ35</accession>